<protein>
    <recommendedName>
        <fullName evidence="4">DUF4350 domain-containing protein</fullName>
    </recommendedName>
</protein>
<evidence type="ECO:0008006" key="4">
    <source>
        <dbReference type="Google" id="ProtNLM"/>
    </source>
</evidence>
<reference evidence="3" key="1">
    <citation type="journal article" date="2019" name="Int. J. Syst. Evol. Microbiol.">
        <title>The Global Catalogue of Microorganisms (GCM) 10K type strain sequencing project: providing services to taxonomists for standard genome sequencing and annotation.</title>
        <authorList>
            <consortium name="The Broad Institute Genomics Platform"/>
            <consortium name="The Broad Institute Genome Sequencing Center for Infectious Disease"/>
            <person name="Wu L."/>
            <person name="Ma J."/>
        </authorList>
    </citation>
    <scope>NUCLEOTIDE SEQUENCE [LARGE SCALE GENOMIC DNA]</scope>
    <source>
        <strain evidence="3">JCM 3272</strain>
    </source>
</reference>
<comment type="caution">
    <text evidence="2">The sequence shown here is derived from an EMBL/GenBank/DDBJ whole genome shotgun (WGS) entry which is preliminary data.</text>
</comment>
<keyword evidence="1" id="KW-0812">Transmembrane</keyword>
<keyword evidence="3" id="KW-1185">Reference proteome</keyword>
<proteinExistence type="predicted"/>
<organism evidence="2 3">
    <name type="scientific">Dactylosporangium salmoneum</name>
    <dbReference type="NCBI Taxonomy" id="53361"/>
    <lineage>
        <taxon>Bacteria</taxon>
        <taxon>Bacillati</taxon>
        <taxon>Actinomycetota</taxon>
        <taxon>Actinomycetes</taxon>
        <taxon>Micromonosporales</taxon>
        <taxon>Micromonosporaceae</taxon>
        <taxon>Dactylosporangium</taxon>
    </lineage>
</organism>
<gene>
    <name evidence="2" type="ORF">GCM10010170_073440</name>
</gene>
<evidence type="ECO:0000256" key="1">
    <source>
        <dbReference type="SAM" id="Phobius"/>
    </source>
</evidence>
<evidence type="ECO:0000313" key="2">
    <source>
        <dbReference type="EMBL" id="GAA2371707.1"/>
    </source>
</evidence>
<evidence type="ECO:0000313" key="3">
    <source>
        <dbReference type="Proteomes" id="UP001501444"/>
    </source>
</evidence>
<dbReference type="Proteomes" id="UP001501444">
    <property type="component" value="Unassembled WGS sequence"/>
</dbReference>
<dbReference type="EMBL" id="BAAARV010000072">
    <property type="protein sequence ID" value="GAA2371707.1"/>
    <property type="molecule type" value="Genomic_DNA"/>
</dbReference>
<keyword evidence="1" id="KW-1133">Transmembrane helix</keyword>
<keyword evidence="1" id="KW-0472">Membrane</keyword>
<name>A0ABP5UA45_9ACTN</name>
<sequence length="333" mass="35490">MKAGRTYLLGVLACLILAGWALWSGGIFDGPAARQVRSASVYAAPGTGLDVAAAERVIGNRRLVVLLMRPGDDLRKACNDVERAAAGTLVLVMSRKSDDKYDTYGCSQLPGAGDENFGDAFVAETTIGDGIDPFADRPLEAIKVIAVNYDRLAKADVVPRTARTISPSLPRFLVAAAAVGAVLVGSGVLYLTARRAGRLAATRRERRDRATDARTVLSATTAAVAQHIIDLDARYAEAVRRPAKKRGGKSGFAARYRELIGEYTELLDDIAAADRRGEDGIAAVDRRGEDGIAAVDRRGEDGITAADRRGEEDFAHLTIRAEALSARLRELAA</sequence>
<accession>A0ABP5UA45</accession>
<feature type="transmembrane region" description="Helical" evidence="1">
    <location>
        <begin position="172"/>
        <end position="193"/>
    </location>
</feature>
<dbReference type="RefSeq" id="WP_344617213.1">
    <property type="nucleotide sequence ID" value="NZ_BAAARV010000072.1"/>
</dbReference>